<dbReference type="InterPro" id="IPR016030">
    <property type="entry name" value="CblAdoTrfase-like"/>
</dbReference>
<dbReference type="EMBL" id="LXWW01000238">
    <property type="protein sequence ID" value="OAO14460.1"/>
    <property type="molecule type" value="Genomic_DNA"/>
</dbReference>
<accession>A0A196SBM8</accession>
<feature type="compositionally biased region" description="Basic and acidic residues" evidence="11">
    <location>
        <begin position="1"/>
        <end position="12"/>
    </location>
</feature>
<dbReference type="Pfam" id="PF01923">
    <property type="entry name" value="Cob_adeno_trans"/>
    <property type="match status" value="1"/>
</dbReference>
<evidence type="ECO:0000256" key="5">
    <source>
        <dbReference type="ARBA" id="ARBA00022840"/>
    </source>
</evidence>
<dbReference type="GO" id="GO:0008817">
    <property type="term" value="F:corrinoid adenosyltransferase activity"/>
    <property type="evidence" value="ECO:0007669"/>
    <property type="project" value="TreeGrafter"/>
</dbReference>
<feature type="region of interest" description="Disordered" evidence="11">
    <location>
        <begin position="1"/>
        <end position="34"/>
    </location>
</feature>
<comment type="function">
    <text evidence="7">Converts cob(I)alamin to adenosylcobalamin (adenosylcob(III)alamin), a coenzyme for methylmalonyl-CoA mutase, therefore participates in the final step of the vitamin B12 conversion. Generates adenosylcobalamin (AdoCbl) and directly delivers the cofactor to MUT in a transfer that is stimulated by ATP-binding to MMAB and gated by MMAA.</text>
</comment>
<name>A0A196SBM8_BLAHN</name>
<evidence type="ECO:0000256" key="7">
    <source>
        <dbReference type="ARBA" id="ARBA00056747"/>
    </source>
</evidence>
<dbReference type="GO" id="GO:0005524">
    <property type="term" value="F:ATP binding"/>
    <property type="evidence" value="ECO:0007669"/>
    <property type="project" value="UniProtKB-UniRule"/>
</dbReference>
<comment type="similarity">
    <text evidence="1 10">Belongs to the Cob(I)alamin adenosyltransferase family.</text>
</comment>
<evidence type="ECO:0000256" key="10">
    <source>
        <dbReference type="RuleBase" id="RU366026"/>
    </source>
</evidence>
<dbReference type="AlphaFoldDB" id="A0A196SBM8"/>
<evidence type="ECO:0000313" key="13">
    <source>
        <dbReference type="EMBL" id="OAO14460.1"/>
    </source>
</evidence>
<keyword evidence="5 10" id="KW-0067">ATP-binding</keyword>
<evidence type="ECO:0000259" key="12">
    <source>
        <dbReference type="Pfam" id="PF01923"/>
    </source>
</evidence>
<dbReference type="GO" id="GO:0009235">
    <property type="term" value="P:cobalamin metabolic process"/>
    <property type="evidence" value="ECO:0007669"/>
    <property type="project" value="UniProtKB-ARBA"/>
</dbReference>
<protein>
    <recommendedName>
        <fullName evidence="8">Corrinoid adenosyltransferase MMAB</fullName>
    </recommendedName>
    <alternativeName>
        <fullName evidence="9">ATP:co(I)rrinoid adenosyltransferase MMAB</fullName>
    </alternativeName>
</protein>
<dbReference type="NCBIfam" id="TIGR00636">
    <property type="entry name" value="PduO_Nterm"/>
    <property type="match status" value="1"/>
</dbReference>
<sequence>MSETSGAEKVEVNEEEYNTPVTTRTGDKGTSSLYNGKRLPKSDIHFEALGSLDELNSQIGVAREFLCSDCAELDDYLEKIQCLLFSVCSAVATPLTTSSQYVLKKIHFDEAHVKNLEKWSALIYSQLPPQDSFYLPSGGKAACFLHMARTICRRAERVMCVLLQDEDITECVYQFVNRLSDFLYNAARYASLKENIEPKKWVPV</sequence>
<proteinExistence type="inferred from homology"/>
<dbReference type="InterPro" id="IPR036451">
    <property type="entry name" value="CblAdoTrfase-like_sf"/>
</dbReference>
<gene>
    <name evidence="13" type="ORF">AV274_3763</name>
</gene>
<evidence type="ECO:0000256" key="6">
    <source>
        <dbReference type="ARBA" id="ARBA00051988"/>
    </source>
</evidence>
<dbReference type="STRING" id="478820.A0A196SBM8"/>
<dbReference type="InterPro" id="IPR029499">
    <property type="entry name" value="PduO-typ"/>
</dbReference>
<organism evidence="13 14">
    <name type="scientific">Blastocystis sp. subtype 1 (strain ATCC 50177 / NandII)</name>
    <dbReference type="NCBI Taxonomy" id="478820"/>
    <lineage>
        <taxon>Eukaryota</taxon>
        <taxon>Sar</taxon>
        <taxon>Stramenopiles</taxon>
        <taxon>Bigyra</taxon>
        <taxon>Opalozoa</taxon>
        <taxon>Opalinata</taxon>
        <taxon>Blastocystidae</taxon>
        <taxon>Blastocystis</taxon>
    </lineage>
</organism>
<feature type="compositionally biased region" description="Polar residues" evidence="11">
    <location>
        <begin position="19"/>
        <end position="34"/>
    </location>
</feature>
<evidence type="ECO:0000256" key="1">
    <source>
        <dbReference type="ARBA" id="ARBA00007487"/>
    </source>
</evidence>
<feature type="domain" description="Cobalamin adenosyltransferase-like" evidence="12">
    <location>
        <begin position="22"/>
        <end position="190"/>
    </location>
</feature>
<evidence type="ECO:0000256" key="4">
    <source>
        <dbReference type="ARBA" id="ARBA00022741"/>
    </source>
</evidence>
<dbReference type="OrthoDB" id="549173at2759"/>
<dbReference type="Proteomes" id="UP000078348">
    <property type="component" value="Unassembled WGS sequence"/>
</dbReference>
<comment type="catalytic activity">
    <reaction evidence="6">
        <text>cob(I)alamin-[corrinoid adenosyltransferase] + ATP = apo-[corrinoid adenosyltransferase] + adenosylcob(III)alamin + triphosphate</text>
        <dbReference type="Rhea" id="RHEA:56796"/>
        <dbReference type="Rhea" id="RHEA-COMP:14743"/>
        <dbReference type="Rhea" id="RHEA-COMP:14744"/>
        <dbReference type="ChEBI" id="CHEBI:18036"/>
        <dbReference type="ChEBI" id="CHEBI:18408"/>
        <dbReference type="ChEBI" id="CHEBI:30616"/>
        <dbReference type="ChEBI" id="CHEBI:60488"/>
        <dbReference type="ChEBI" id="CHEBI:83228"/>
    </reaction>
    <physiologicalReaction direction="left-to-right" evidence="6">
        <dbReference type="Rhea" id="RHEA:56797"/>
    </physiologicalReaction>
</comment>
<evidence type="ECO:0000256" key="11">
    <source>
        <dbReference type="SAM" id="MobiDB-lite"/>
    </source>
</evidence>
<keyword evidence="14" id="KW-1185">Reference proteome</keyword>
<evidence type="ECO:0000256" key="3">
    <source>
        <dbReference type="ARBA" id="ARBA00022679"/>
    </source>
</evidence>
<comment type="subunit">
    <text evidence="2">Homotrimer.</text>
</comment>
<dbReference type="PANTHER" id="PTHR12213">
    <property type="entry name" value="CORRINOID ADENOSYLTRANSFERASE"/>
    <property type="match status" value="1"/>
</dbReference>
<keyword evidence="4 10" id="KW-0547">Nucleotide-binding</keyword>
<evidence type="ECO:0000256" key="8">
    <source>
        <dbReference type="ARBA" id="ARBA00071654"/>
    </source>
</evidence>
<evidence type="ECO:0000313" key="14">
    <source>
        <dbReference type="Proteomes" id="UP000078348"/>
    </source>
</evidence>
<dbReference type="FunFam" id="1.20.1200.10:FF:000001">
    <property type="entry name" value="Cob(I)yrinic acid a,c-diamide adenosyltransferase"/>
    <property type="match status" value="1"/>
</dbReference>
<dbReference type="Gene3D" id="1.20.1200.10">
    <property type="entry name" value="Cobalamin adenosyltransferase-like"/>
    <property type="match status" value="1"/>
</dbReference>
<evidence type="ECO:0000256" key="2">
    <source>
        <dbReference type="ARBA" id="ARBA00011233"/>
    </source>
</evidence>
<reference evidence="13 14" key="1">
    <citation type="submission" date="2016-05" db="EMBL/GenBank/DDBJ databases">
        <title>Nuclear genome of Blastocystis sp. subtype 1 NandII.</title>
        <authorList>
            <person name="Gentekaki E."/>
            <person name="Curtis B."/>
            <person name="Stairs C."/>
            <person name="Eme L."/>
            <person name="Herman E."/>
            <person name="Klimes V."/>
            <person name="Arias M.C."/>
            <person name="Elias M."/>
            <person name="Hilliou F."/>
            <person name="Klute M."/>
            <person name="Malik S.-B."/>
            <person name="Pightling A."/>
            <person name="Rachubinski R."/>
            <person name="Salas D."/>
            <person name="Schlacht A."/>
            <person name="Suga H."/>
            <person name="Archibald J."/>
            <person name="Ball S.G."/>
            <person name="Clark G."/>
            <person name="Dacks J."/>
            <person name="Van Der Giezen M."/>
            <person name="Tsaousis A."/>
            <person name="Roger A."/>
        </authorList>
    </citation>
    <scope>NUCLEOTIDE SEQUENCE [LARGE SCALE GENOMIC DNA]</scope>
    <source>
        <strain evidence="14">ATCC 50177 / NandII</strain>
    </source>
</reference>
<evidence type="ECO:0000256" key="9">
    <source>
        <dbReference type="ARBA" id="ARBA00075216"/>
    </source>
</evidence>
<keyword evidence="3 10" id="KW-0808">Transferase</keyword>
<dbReference type="SUPFAM" id="SSF89028">
    <property type="entry name" value="Cobalamin adenosyltransferase-like"/>
    <property type="match status" value="1"/>
</dbReference>
<dbReference type="PANTHER" id="PTHR12213:SF0">
    <property type="entry name" value="CORRINOID ADENOSYLTRANSFERASE MMAB"/>
    <property type="match status" value="1"/>
</dbReference>
<comment type="caution">
    <text evidence="13">The sequence shown here is derived from an EMBL/GenBank/DDBJ whole genome shotgun (WGS) entry which is preliminary data.</text>
</comment>